<dbReference type="PROSITE" id="PS50237">
    <property type="entry name" value="HECT"/>
    <property type="match status" value="1"/>
</dbReference>
<dbReference type="GO" id="GO:0006511">
    <property type="term" value="P:ubiquitin-dependent protein catabolic process"/>
    <property type="evidence" value="ECO:0007669"/>
    <property type="project" value="TreeGrafter"/>
</dbReference>
<dbReference type="Gene3D" id="3.90.1750.10">
    <property type="entry name" value="Hect, E3 ligase catalytic domains"/>
    <property type="match status" value="1"/>
</dbReference>
<dbReference type="InterPro" id="IPR051709">
    <property type="entry name" value="Ub-ligase/GTPase-reg"/>
</dbReference>
<evidence type="ECO:0000313" key="6">
    <source>
        <dbReference type="Proteomes" id="UP000091820"/>
    </source>
</evidence>
<dbReference type="PANTHER" id="PTHR45622:SF76">
    <property type="entry name" value="HECT AND RLD DOMAIN CONTAINING E3 UBIQUITIN LIGASE 4, ISOFORM C"/>
    <property type="match status" value="1"/>
</dbReference>
<dbReference type="InterPro" id="IPR000569">
    <property type="entry name" value="HECT_dom"/>
</dbReference>
<evidence type="ECO:0000259" key="4">
    <source>
        <dbReference type="PROSITE" id="PS50237"/>
    </source>
</evidence>
<evidence type="ECO:0000256" key="1">
    <source>
        <dbReference type="ARBA" id="ARBA00022737"/>
    </source>
</evidence>
<dbReference type="Pfam" id="PF00632">
    <property type="entry name" value="HECT"/>
    <property type="match status" value="2"/>
</dbReference>
<dbReference type="EnsemblMetazoa" id="GBRI022798-RA">
    <property type="protein sequence ID" value="GBRI022798-PA"/>
    <property type="gene ID" value="GBRI022798"/>
</dbReference>
<dbReference type="SUPFAM" id="SSF56204">
    <property type="entry name" value="Hect, E3 ligase catalytic domain"/>
    <property type="match status" value="1"/>
</dbReference>
<dbReference type="PANTHER" id="PTHR45622">
    <property type="entry name" value="UBIQUITIN-PROTEIN LIGASE E3A-RELATED"/>
    <property type="match status" value="1"/>
</dbReference>
<keyword evidence="6" id="KW-1185">Reference proteome</keyword>
<feature type="domain" description="HECT" evidence="4">
    <location>
        <begin position="1"/>
        <end position="59"/>
    </location>
</feature>
<dbReference type="AlphaFoldDB" id="A0A1A9WKA0"/>
<keyword evidence="1" id="KW-0677">Repeat</keyword>
<evidence type="ECO:0000256" key="2">
    <source>
        <dbReference type="ARBA" id="ARBA00022786"/>
    </source>
</evidence>
<keyword evidence="2 3" id="KW-0833">Ubl conjugation pathway</keyword>
<dbReference type="STRING" id="37001.A0A1A9WKA0"/>
<reference evidence="6" key="1">
    <citation type="submission" date="2014-03" db="EMBL/GenBank/DDBJ databases">
        <authorList>
            <person name="Aksoy S."/>
            <person name="Warren W."/>
            <person name="Wilson R.K."/>
        </authorList>
    </citation>
    <scope>NUCLEOTIDE SEQUENCE [LARGE SCALE GENOMIC DNA]</scope>
    <source>
        <strain evidence="6">IAEA</strain>
    </source>
</reference>
<dbReference type="GO" id="GO:0016567">
    <property type="term" value="P:protein ubiquitination"/>
    <property type="evidence" value="ECO:0007669"/>
    <property type="project" value="TreeGrafter"/>
</dbReference>
<dbReference type="GO" id="GO:0061630">
    <property type="term" value="F:ubiquitin protein ligase activity"/>
    <property type="evidence" value="ECO:0007669"/>
    <property type="project" value="TreeGrafter"/>
</dbReference>
<evidence type="ECO:0000313" key="5">
    <source>
        <dbReference type="EnsemblMetazoa" id="GBRI022798-PA"/>
    </source>
</evidence>
<dbReference type="Gene3D" id="3.30.2160.10">
    <property type="entry name" value="Hect, E3 ligase catalytic domain"/>
    <property type="match status" value="1"/>
</dbReference>
<comment type="caution">
    <text evidence="3">Lacks conserved residue(s) required for the propagation of feature annotation.</text>
</comment>
<name>A0A1A9WKA0_9MUSC</name>
<evidence type="ECO:0000256" key="3">
    <source>
        <dbReference type="PROSITE-ProRule" id="PRU00104"/>
    </source>
</evidence>
<protein>
    <recommendedName>
        <fullName evidence="4">HECT domain-containing protein</fullName>
    </recommendedName>
</protein>
<sequence>MDLYVDFVFNKAVESQFKTFQRGFMKMCWGRLLQIFRPEELTAMVVGNEHDRIPIQGMKAIKIRMQPITDDRCLPVVHTYFNLLDLLCYYKAKERLQAIQQTQGFYSCLIVNIKGIILLIRSIMMLHK</sequence>
<proteinExistence type="predicted"/>
<dbReference type="Proteomes" id="UP000091820">
    <property type="component" value="Unassembled WGS sequence"/>
</dbReference>
<dbReference type="GO" id="GO:0005737">
    <property type="term" value="C:cytoplasm"/>
    <property type="evidence" value="ECO:0007669"/>
    <property type="project" value="TreeGrafter"/>
</dbReference>
<dbReference type="VEuPathDB" id="VectorBase:GBRI022798"/>
<reference evidence="5" key="2">
    <citation type="submission" date="2020-05" db="UniProtKB">
        <authorList>
            <consortium name="EnsemblMetazoa"/>
        </authorList>
    </citation>
    <scope>IDENTIFICATION</scope>
    <source>
        <strain evidence="5">IAEA</strain>
    </source>
</reference>
<organism evidence="5 6">
    <name type="scientific">Glossina brevipalpis</name>
    <dbReference type="NCBI Taxonomy" id="37001"/>
    <lineage>
        <taxon>Eukaryota</taxon>
        <taxon>Metazoa</taxon>
        <taxon>Ecdysozoa</taxon>
        <taxon>Arthropoda</taxon>
        <taxon>Hexapoda</taxon>
        <taxon>Insecta</taxon>
        <taxon>Pterygota</taxon>
        <taxon>Neoptera</taxon>
        <taxon>Endopterygota</taxon>
        <taxon>Diptera</taxon>
        <taxon>Brachycera</taxon>
        <taxon>Muscomorpha</taxon>
        <taxon>Hippoboscoidea</taxon>
        <taxon>Glossinidae</taxon>
        <taxon>Glossina</taxon>
    </lineage>
</organism>
<dbReference type="InterPro" id="IPR035983">
    <property type="entry name" value="Hect_E3_ubiquitin_ligase"/>
</dbReference>
<accession>A0A1A9WKA0</accession>
<dbReference type="GO" id="GO:0009966">
    <property type="term" value="P:regulation of signal transduction"/>
    <property type="evidence" value="ECO:0007669"/>
    <property type="project" value="UniProtKB-ARBA"/>
</dbReference>